<dbReference type="AlphaFoldDB" id="A0AAV1XDE2"/>
<gene>
    <name evidence="2" type="ORF">LLUT_LOCUS20831</name>
</gene>
<reference evidence="2 3" key="1">
    <citation type="submission" date="2024-03" db="EMBL/GenBank/DDBJ databases">
        <authorList>
            <person name="Martinez-Hernandez J."/>
        </authorList>
    </citation>
    <scope>NUCLEOTIDE SEQUENCE [LARGE SCALE GENOMIC DNA]</scope>
</reference>
<evidence type="ECO:0000256" key="1">
    <source>
        <dbReference type="SAM" id="MobiDB-lite"/>
    </source>
</evidence>
<evidence type="ECO:0000313" key="2">
    <source>
        <dbReference type="EMBL" id="CAL0319771.1"/>
    </source>
</evidence>
<dbReference type="EMBL" id="CAXHTB010000014">
    <property type="protein sequence ID" value="CAL0319771.1"/>
    <property type="molecule type" value="Genomic_DNA"/>
</dbReference>
<protein>
    <submittedName>
        <fullName evidence="2">Uncharacterized protein</fullName>
    </submittedName>
</protein>
<proteinExistence type="predicted"/>
<sequence>MHINSSKKNQSSTHNCEEVGLNAFASIISVPQSTGNHSSLVDSRLQGDGRKAGDMDKMAKGKETMDFEGTQSNNHFHTSTFDKGGRGASTLNYHGEMDITLDSSIGNVEDNVHGNGGHVALGKNIGSNSSIELDKDNNITTMVMH</sequence>
<organism evidence="2 3">
    <name type="scientific">Lupinus luteus</name>
    <name type="common">European yellow lupine</name>
    <dbReference type="NCBI Taxonomy" id="3873"/>
    <lineage>
        <taxon>Eukaryota</taxon>
        <taxon>Viridiplantae</taxon>
        <taxon>Streptophyta</taxon>
        <taxon>Embryophyta</taxon>
        <taxon>Tracheophyta</taxon>
        <taxon>Spermatophyta</taxon>
        <taxon>Magnoliopsida</taxon>
        <taxon>eudicotyledons</taxon>
        <taxon>Gunneridae</taxon>
        <taxon>Pentapetalae</taxon>
        <taxon>rosids</taxon>
        <taxon>fabids</taxon>
        <taxon>Fabales</taxon>
        <taxon>Fabaceae</taxon>
        <taxon>Papilionoideae</taxon>
        <taxon>50 kb inversion clade</taxon>
        <taxon>genistoids sensu lato</taxon>
        <taxon>core genistoids</taxon>
        <taxon>Genisteae</taxon>
        <taxon>Lupinus</taxon>
    </lineage>
</organism>
<accession>A0AAV1XDE2</accession>
<keyword evidence="3" id="KW-1185">Reference proteome</keyword>
<name>A0AAV1XDE2_LUPLU</name>
<comment type="caution">
    <text evidence="2">The sequence shown here is derived from an EMBL/GenBank/DDBJ whole genome shotgun (WGS) entry which is preliminary data.</text>
</comment>
<feature type="region of interest" description="Disordered" evidence="1">
    <location>
        <begin position="33"/>
        <end position="52"/>
    </location>
</feature>
<dbReference type="Proteomes" id="UP001497480">
    <property type="component" value="Unassembled WGS sequence"/>
</dbReference>
<evidence type="ECO:0000313" key="3">
    <source>
        <dbReference type="Proteomes" id="UP001497480"/>
    </source>
</evidence>